<evidence type="ECO:0000259" key="2">
    <source>
        <dbReference type="Pfam" id="PF20163"/>
    </source>
</evidence>
<proteinExistence type="predicted"/>
<dbReference type="PANTHER" id="PTHR35395">
    <property type="entry name" value="DUF6536 DOMAIN-CONTAINING PROTEIN"/>
    <property type="match status" value="1"/>
</dbReference>
<dbReference type="GeneID" id="67021515"/>
<feature type="domain" description="DUF6536" evidence="2">
    <location>
        <begin position="42"/>
        <end position="190"/>
    </location>
</feature>
<reference evidence="3" key="1">
    <citation type="submission" date="2021-05" db="EMBL/GenBank/DDBJ databases">
        <authorList>
            <person name="Stam R."/>
        </authorList>
    </citation>
    <scope>NUCLEOTIDE SEQUENCE</scope>
    <source>
        <strain evidence="3">CS162</strain>
    </source>
</reference>
<dbReference type="EMBL" id="CAJRGZ010000023">
    <property type="protein sequence ID" value="CAG5179483.1"/>
    <property type="molecule type" value="Genomic_DNA"/>
</dbReference>
<dbReference type="InterPro" id="IPR046623">
    <property type="entry name" value="DUF6536"/>
</dbReference>
<keyword evidence="1" id="KW-1133">Transmembrane helix</keyword>
<keyword evidence="1" id="KW-0812">Transmembrane</keyword>
<feature type="transmembrane region" description="Helical" evidence="1">
    <location>
        <begin position="46"/>
        <end position="68"/>
    </location>
</feature>
<accession>A0A8J2IK79</accession>
<feature type="transmembrane region" description="Helical" evidence="1">
    <location>
        <begin position="345"/>
        <end position="368"/>
    </location>
</feature>
<dbReference type="PANTHER" id="PTHR35395:SF1">
    <property type="entry name" value="DUF6536 DOMAIN-CONTAINING PROTEIN"/>
    <property type="match status" value="1"/>
</dbReference>
<sequence>MTSRTAIMYEMKQPDVQLQPFISEDSKHTHEIGRTRRERQEWRTTLFSFVVLACVVLIINTGFLAWAVHSRGITGGLGVLYEASCEATKRANIGVHLLINILSSALLGASNYCMQCLSAPTRPEVDKAHQKGNWLDIGIPSLRNVVSSNFGMRKKICWWILAISSLPLHFCYNSVVFMSLSAQAYGVIQFGPEAKAAIENGSFAGSRNITQQSSNAYLNGLMHSQAFEAGQLEELNLLECIDAYSNSFQSARGNVFLVVDEGVMDTNEAAGIFPSIIRSGLCSAQTGTAWVYQQFKSERGGCFEQEANRFLPRLRADPSIWSPLLGLPVKTGLSEPTGQKCKLNFSVHLAIVVIVFNAIKALTVLAGLSVLRNDPMLTVGDAVVSFLQTPDPSSYNMCLVSQRDIHSTKLRWRELQQPREYTNRRFNWASSVKERKRLMVWLSLFAAIVILFGLFIFGYSSIQGQKDIGSVLRIGLQSVDPRTIVQSYMAHSGIAGILENVIVANSPQVIISLVYFSYNGTITSMLLAHEWSGFFGHAMVNKEAHTFYNFRIATRYPYLAFQSYYTG</sequence>
<keyword evidence="1" id="KW-0472">Membrane</keyword>
<protein>
    <recommendedName>
        <fullName evidence="2">DUF6536 domain-containing protein</fullName>
    </recommendedName>
</protein>
<dbReference type="Pfam" id="PF20163">
    <property type="entry name" value="DUF6536"/>
    <property type="match status" value="1"/>
</dbReference>
<dbReference type="RefSeq" id="XP_043172876.1">
    <property type="nucleotide sequence ID" value="XM_043316941.1"/>
</dbReference>
<gene>
    <name evidence="3" type="ORF">ALTATR162_LOCUS9308</name>
</gene>
<dbReference type="OrthoDB" id="5429634at2759"/>
<evidence type="ECO:0000313" key="4">
    <source>
        <dbReference type="Proteomes" id="UP000676310"/>
    </source>
</evidence>
<dbReference type="Proteomes" id="UP000676310">
    <property type="component" value="Unassembled WGS sequence"/>
</dbReference>
<feature type="transmembrane region" description="Helical" evidence="1">
    <location>
        <begin position="438"/>
        <end position="459"/>
    </location>
</feature>
<dbReference type="AlphaFoldDB" id="A0A8J2IK79"/>
<organism evidence="3 4">
    <name type="scientific">Alternaria atra</name>
    <dbReference type="NCBI Taxonomy" id="119953"/>
    <lineage>
        <taxon>Eukaryota</taxon>
        <taxon>Fungi</taxon>
        <taxon>Dikarya</taxon>
        <taxon>Ascomycota</taxon>
        <taxon>Pezizomycotina</taxon>
        <taxon>Dothideomycetes</taxon>
        <taxon>Pleosporomycetidae</taxon>
        <taxon>Pleosporales</taxon>
        <taxon>Pleosporineae</taxon>
        <taxon>Pleosporaceae</taxon>
        <taxon>Alternaria</taxon>
        <taxon>Alternaria sect. Ulocladioides</taxon>
    </lineage>
</organism>
<keyword evidence="4" id="KW-1185">Reference proteome</keyword>
<name>A0A8J2IK79_9PLEO</name>
<comment type="caution">
    <text evidence="3">The sequence shown here is derived from an EMBL/GenBank/DDBJ whole genome shotgun (WGS) entry which is preliminary data.</text>
</comment>
<evidence type="ECO:0000256" key="1">
    <source>
        <dbReference type="SAM" id="Phobius"/>
    </source>
</evidence>
<evidence type="ECO:0000313" key="3">
    <source>
        <dbReference type="EMBL" id="CAG5179483.1"/>
    </source>
</evidence>